<dbReference type="RefSeq" id="WP_163234404.1">
    <property type="nucleotide sequence ID" value="NZ_CP048617.1"/>
</dbReference>
<dbReference type="Gene3D" id="3.10.450.50">
    <property type="match status" value="1"/>
</dbReference>
<dbReference type="EMBL" id="CP048617">
    <property type="protein sequence ID" value="QIB26285.1"/>
    <property type="molecule type" value="Genomic_DNA"/>
</dbReference>
<accession>A0A6P1YDT1</accession>
<organism evidence="2 3">
    <name type="scientific">Caloranaerobacter azorensis</name>
    <dbReference type="NCBI Taxonomy" id="116090"/>
    <lineage>
        <taxon>Bacteria</taxon>
        <taxon>Bacillati</taxon>
        <taxon>Bacillota</taxon>
        <taxon>Tissierellia</taxon>
        <taxon>Tissierellales</taxon>
        <taxon>Thermohalobacteraceae</taxon>
        <taxon>Caloranaerobacter</taxon>
    </lineage>
</organism>
<feature type="chain" id="PRO_5039578095" evidence="1">
    <location>
        <begin position="20"/>
        <end position="196"/>
    </location>
</feature>
<dbReference type="AlphaFoldDB" id="A0A6P1YDT1"/>
<evidence type="ECO:0000313" key="3">
    <source>
        <dbReference type="Proteomes" id="UP000464452"/>
    </source>
</evidence>
<dbReference type="Proteomes" id="UP000464452">
    <property type="component" value="Chromosome"/>
</dbReference>
<proteinExistence type="predicted"/>
<dbReference type="KEGG" id="cazo:G3A45_02525"/>
<name>A0A6P1YDT1_9FIRM</name>
<sequence length="196" mass="22006">MKKLLSFLLILTLSVTMSACSDPKPENTVKSFLDSYKNGNITEAIKYVEGNENFNIEKIKKDFEANQNDKTTQAFLKAFSKLEYKIINSKVENNTAVVETEITVPNLGKVIAELMKEAFTLALSSAFSDNNNQSDMDSMMETMLLDKINSEDIPMVKKVVNINLVKQDNSWVIKADEEFANAITGNLLEISKIFSK</sequence>
<feature type="signal peptide" evidence="1">
    <location>
        <begin position="1"/>
        <end position="19"/>
    </location>
</feature>
<evidence type="ECO:0000256" key="1">
    <source>
        <dbReference type="SAM" id="SignalP"/>
    </source>
</evidence>
<protein>
    <submittedName>
        <fullName evidence="2">DUF4878 domain-containing protein</fullName>
    </submittedName>
</protein>
<reference evidence="2 3" key="1">
    <citation type="submission" date="2020-02" db="EMBL/GenBank/DDBJ databases">
        <title>Thermophilic hydrogen producing bacteria, Caloranaerobacter azorensis.</title>
        <authorList>
            <person name="Baek K."/>
        </authorList>
    </citation>
    <scope>NUCLEOTIDE SEQUENCE [LARGE SCALE GENOMIC DNA]</scope>
    <source>
        <strain evidence="2 3">T3-1</strain>
    </source>
</reference>
<evidence type="ECO:0000313" key="2">
    <source>
        <dbReference type="EMBL" id="QIB26285.1"/>
    </source>
</evidence>
<keyword evidence="1" id="KW-0732">Signal</keyword>
<gene>
    <name evidence="2" type="ORF">G3A45_02525</name>
</gene>
<dbReference type="PROSITE" id="PS51257">
    <property type="entry name" value="PROKAR_LIPOPROTEIN"/>
    <property type="match status" value="1"/>
</dbReference>